<accession>A0A0Z8F9H6</accession>
<proteinExistence type="predicted"/>
<protein>
    <submittedName>
        <fullName evidence="3">Uncharacterized protein</fullName>
    </submittedName>
</protein>
<evidence type="ECO:0000313" key="1">
    <source>
        <dbReference type="EMBL" id="CYU30347.1"/>
    </source>
</evidence>
<dbReference type="RefSeq" id="WP_044687971.1">
    <property type="nucleotide sequence ID" value="NZ_CEDY01000122.1"/>
</dbReference>
<dbReference type="EMBL" id="FIFW01000003">
    <property type="protein sequence ID" value="CYU30347.1"/>
    <property type="molecule type" value="Genomic_DNA"/>
</dbReference>
<dbReference type="EMBL" id="FIHD01000004">
    <property type="protein sequence ID" value="CYU72239.1"/>
    <property type="molecule type" value="Genomic_DNA"/>
</dbReference>
<name>A0A0Z8F9H6_STRSU</name>
<gene>
    <name evidence="1" type="ORF">ERS132385_00480</name>
    <name evidence="3" type="ORF">ERS132414_00772</name>
    <name evidence="2" type="ORF">ERS132416_00411</name>
</gene>
<dbReference type="Proteomes" id="UP000073434">
    <property type="component" value="Unassembled WGS sequence"/>
</dbReference>
<reference evidence="4 5" key="1">
    <citation type="submission" date="2016-02" db="EMBL/GenBank/DDBJ databases">
        <authorList>
            <consortium name="Pathogen Informatics"/>
        </authorList>
    </citation>
    <scope>NUCLEOTIDE SEQUENCE [LARGE SCALE GENOMIC DNA]</scope>
    <source>
        <strain evidence="1 5">LSS23</strain>
        <strain evidence="3 4">LSS52</strain>
        <strain evidence="2 6">LSS54</strain>
    </source>
</reference>
<dbReference type="Proteomes" id="UP000073494">
    <property type="component" value="Unassembled WGS sequence"/>
</dbReference>
<dbReference type="EMBL" id="FIHA01000011">
    <property type="protein sequence ID" value="CYU76386.1"/>
    <property type="molecule type" value="Genomic_DNA"/>
</dbReference>
<organism evidence="3 4">
    <name type="scientific">Streptococcus suis</name>
    <dbReference type="NCBI Taxonomy" id="1307"/>
    <lineage>
        <taxon>Bacteria</taxon>
        <taxon>Bacillati</taxon>
        <taxon>Bacillota</taxon>
        <taxon>Bacilli</taxon>
        <taxon>Lactobacillales</taxon>
        <taxon>Streptococcaceae</taxon>
        <taxon>Streptococcus</taxon>
    </lineage>
</organism>
<evidence type="ECO:0000313" key="6">
    <source>
        <dbReference type="Proteomes" id="UP000073494"/>
    </source>
</evidence>
<sequence>MKIERNFGEVFPYSLHDARITKIEHLDNQLILHMDSLFYYTDNQTEQIHKATILFEQVDKEDVEFFVFEDTVTGDFSGTCIGLEEYQKKYQDSEFEVIVETYNWRRAVFQGWLWTGATPVTCLMNIFYSGKMLYQIGE</sequence>
<evidence type="ECO:0000313" key="2">
    <source>
        <dbReference type="EMBL" id="CYU72239.1"/>
    </source>
</evidence>
<dbReference type="Proteomes" id="UP000072794">
    <property type="component" value="Unassembled WGS sequence"/>
</dbReference>
<dbReference type="AlphaFoldDB" id="A0A0Z8F9H6"/>
<evidence type="ECO:0000313" key="4">
    <source>
        <dbReference type="Proteomes" id="UP000072794"/>
    </source>
</evidence>
<evidence type="ECO:0000313" key="5">
    <source>
        <dbReference type="Proteomes" id="UP000073434"/>
    </source>
</evidence>
<evidence type="ECO:0000313" key="3">
    <source>
        <dbReference type="EMBL" id="CYU76386.1"/>
    </source>
</evidence>